<dbReference type="EMBL" id="OX291505">
    <property type="protein sequence ID" value="CAI1707463.1"/>
    <property type="molecule type" value="Genomic_DNA"/>
</dbReference>
<feature type="domain" description="Autophagy protein Atg19/Atg34 C-terminal" evidence="2">
    <location>
        <begin position="163"/>
        <end position="403"/>
    </location>
</feature>
<feature type="region of interest" description="Disordered" evidence="1">
    <location>
        <begin position="216"/>
        <end position="247"/>
    </location>
</feature>
<accession>A0ABN8VJ15</accession>
<keyword evidence="4" id="KW-1185">Reference proteome</keyword>
<proteinExistence type="predicted"/>
<evidence type="ECO:0000313" key="4">
    <source>
        <dbReference type="Proteomes" id="UP001152964"/>
    </source>
</evidence>
<gene>
    <name evidence="3" type="primary">U6500O00830</name>
    <name evidence="3" type="ORF">SEUBUCD650_0O00830</name>
</gene>
<reference evidence="3" key="1">
    <citation type="submission" date="2022-08" db="EMBL/GenBank/DDBJ databases">
        <authorList>
            <person name="Byrne P K."/>
        </authorList>
    </citation>
    <scope>NUCLEOTIDE SEQUENCE</scope>
    <source>
        <strain evidence="3">UCD650</strain>
    </source>
</reference>
<protein>
    <recommendedName>
        <fullName evidence="2">Autophagy protein Atg19/Atg34 C-terminal domain-containing protein</fullName>
    </recommendedName>
</protein>
<name>A0ABN8VJ15_SACEU</name>
<evidence type="ECO:0000313" key="3">
    <source>
        <dbReference type="EMBL" id="CAI1707463.1"/>
    </source>
</evidence>
<dbReference type="Gene3D" id="2.60.40.2830">
    <property type="match status" value="1"/>
</dbReference>
<organism evidence="3 4">
    <name type="scientific">Saccharomyces eubayanus</name>
    <name type="common">Yeast</name>
    <dbReference type="NCBI Taxonomy" id="1080349"/>
    <lineage>
        <taxon>Eukaryota</taxon>
        <taxon>Fungi</taxon>
        <taxon>Dikarya</taxon>
        <taxon>Ascomycota</taxon>
        <taxon>Saccharomycotina</taxon>
        <taxon>Saccharomycetes</taxon>
        <taxon>Saccharomycetales</taxon>
        <taxon>Saccharomycetaceae</taxon>
        <taxon>Saccharomyces</taxon>
    </lineage>
</organism>
<dbReference type="Proteomes" id="UP001152964">
    <property type="component" value="Chromosome 15"/>
</dbReference>
<evidence type="ECO:0000259" key="2">
    <source>
        <dbReference type="Pfam" id="PF12744"/>
    </source>
</evidence>
<dbReference type="Pfam" id="PF12744">
    <property type="entry name" value="ATG19"/>
    <property type="match status" value="1"/>
</dbReference>
<dbReference type="CDD" id="cd12213">
    <property type="entry name" value="ABD"/>
    <property type="match status" value="1"/>
</dbReference>
<sequence>MRILVETKTFEFAVIDQYNKSTYSAANTKAKTIKSCIDKFIDQFNLYDEQHVFWQPAEKKNARLLINNNDYGQLGTILHRQVKCNIIVGEEALKKYGLTVCAPYDDFSDVAPSERKAVESDSVTMSRKCLNAITQQLSILEEFLNKTQNQEAGPSEVHRRKCVVLPDDDFEPMEFFSHLKTNAQLRDVHEAYKAYGKLLRKFDGRKERVDEFLKDSTPLPEAEDAKQVTLSETAEVDNKGPGNPNDRTLHVEVSHEDNSLHFTIYNNTTSTVPGNCTFEFSNSASEIFSVQMGPHEIGMDGRKELWHFPALPTPLIGYSVNIINIAGEIIFSGKCTDSSEAILELSPSTHSVGSFHTLQDPDNVFRVDALSSFDESSIMSTSFSDEEDNSGVSLERAFTWEEI</sequence>
<dbReference type="InterPro" id="IPR024543">
    <property type="entry name" value="Atg19/Atg34_C"/>
</dbReference>
<evidence type="ECO:0000256" key="1">
    <source>
        <dbReference type="SAM" id="MobiDB-lite"/>
    </source>
</evidence>